<gene>
    <name evidence="1" type="ORF">JW984_09295</name>
</gene>
<name>A0A9D8KFT5_9DELT</name>
<evidence type="ECO:0000313" key="1">
    <source>
        <dbReference type="EMBL" id="MBN1573374.1"/>
    </source>
</evidence>
<dbReference type="AlphaFoldDB" id="A0A9D8KFT5"/>
<reference evidence="1" key="1">
    <citation type="journal article" date="2021" name="Environ. Microbiol.">
        <title>Genomic characterization of three novel Desulfobacterota classes expand the metabolic and phylogenetic diversity of the phylum.</title>
        <authorList>
            <person name="Murphy C.L."/>
            <person name="Biggerstaff J."/>
            <person name="Eichhorn A."/>
            <person name="Ewing E."/>
            <person name="Shahan R."/>
            <person name="Soriano D."/>
            <person name="Stewart S."/>
            <person name="VanMol K."/>
            <person name="Walker R."/>
            <person name="Walters P."/>
            <person name="Elshahed M.S."/>
            <person name="Youssef N.H."/>
        </authorList>
    </citation>
    <scope>NUCLEOTIDE SEQUENCE</scope>
    <source>
        <strain evidence="1">Zod_Metabat.24</strain>
    </source>
</reference>
<evidence type="ECO:0000313" key="2">
    <source>
        <dbReference type="Proteomes" id="UP000809273"/>
    </source>
</evidence>
<proteinExistence type="predicted"/>
<dbReference type="Proteomes" id="UP000809273">
    <property type="component" value="Unassembled WGS sequence"/>
</dbReference>
<organism evidence="1 2">
    <name type="scientific">Candidatus Zymogenus saltonus</name>
    <dbReference type="NCBI Taxonomy" id="2844893"/>
    <lineage>
        <taxon>Bacteria</taxon>
        <taxon>Deltaproteobacteria</taxon>
        <taxon>Candidatus Zymogenia</taxon>
        <taxon>Candidatus Zymogeniales</taxon>
        <taxon>Candidatus Zymogenaceae</taxon>
        <taxon>Candidatus Zymogenus</taxon>
    </lineage>
</organism>
<protein>
    <recommendedName>
        <fullName evidence="3">RsbT co-antagonist protein RsbRD N-terminal domain-containing protein</fullName>
    </recommendedName>
</protein>
<dbReference type="EMBL" id="JAFGIX010000047">
    <property type="protein sequence ID" value="MBN1573374.1"/>
    <property type="molecule type" value="Genomic_DNA"/>
</dbReference>
<accession>A0A9D8KFT5</accession>
<sequence length="179" mass="20860">MINERLVRIVRGKKDNILGLWLKDFKEARTLRTEEGVDETKFKLMMADVLEGFDNVMEKDVSKYRLCLDFTRIGDEFFKDNYAIHDIVNALTILKKVIMEVVTTEGFFSTAFELYQLQELNNKAVLYFDRAIYYAALGYEDSMKQLMEDKGDIGKLKKFFGATEGRMKYIHSCALEAEK</sequence>
<reference evidence="1" key="2">
    <citation type="submission" date="2021-01" db="EMBL/GenBank/DDBJ databases">
        <authorList>
            <person name="Hahn C.R."/>
            <person name="Youssef N.H."/>
            <person name="Elshahed M."/>
        </authorList>
    </citation>
    <scope>NUCLEOTIDE SEQUENCE</scope>
    <source>
        <strain evidence="1">Zod_Metabat.24</strain>
    </source>
</reference>
<comment type="caution">
    <text evidence="1">The sequence shown here is derived from an EMBL/GenBank/DDBJ whole genome shotgun (WGS) entry which is preliminary data.</text>
</comment>
<evidence type="ECO:0008006" key="3">
    <source>
        <dbReference type="Google" id="ProtNLM"/>
    </source>
</evidence>
<dbReference type="Gene3D" id="1.10.490.70">
    <property type="entry name" value="Histidine kinase N-terminal domain"/>
    <property type="match status" value="1"/>
</dbReference>